<keyword evidence="7" id="KW-0663">Pyridoxal phosphate</keyword>
<evidence type="ECO:0000256" key="7">
    <source>
        <dbReference type="ARBA" id="ARBA00022898"/>
    </source>
</evidence>
<keyword evidence="5" id="KW-0949">S-adenosyl-L-methionine</keyword>
<evidence type="ECO:0000256" key="6">
    <source>
        <dbReference type="ARBA" id="ARBA00022723"/>
    </source>
</evidence>
<dbReference type="InterPro" id="IPR007197">
    <property type="entry name" value="rSAM"/>
</dbReference>
<dbReference type="PROSITE" id="PS51918">
    <property type="entry name" value="RADICAL_SAM"/>
    <property type="match status" value="1"/>
</dbReference>
<protein>
    <submittedName>
        <fullName evidence="12">Lysine-2,3-aminomutase-like protein</fullName>
    </submittedName>
</protein>
<evidence type="ECO:0000313" key="13">
    <source>
        <dbReference type="Proteomes" id="UP001597296"/>
    </source>
</evidence>
<evidence type="ECO:0000256" key="5">
    <source>
        <dbReference type="ARBA" id="ARBA00022691"/>
    </source>
</evidence>
<evidence type="ECO:0000256" key="8">
    <source>
        <dbReference type="ARBA" id="ARBA00023004"/>
    </source>
</evidence>
<dbReference type="Proteomes" id="UP001597296">
    <property type="component" value="Unassembled WGS sequence"/>
</dbReference>
<dbReference type="InterPro" id="IPR003739">
    <property type="entry name" value="Lys_aminomutase/Glu_NH3_mut"/>
</dbReference>
<dbReference type="PIRSF" id="PIRSF004911">
    <property type="entry name" value="DUF160"/>
    <property type="match status" value="1"/>
</dbReference>
<dbReference type="NCBIfam" id="TIGR00238">
    <property type="entry name" value="KamA family radical SAM protein"/>
    <property type="match status" value="1"/>
</dbReference>
<evidence type="ECO:0000313" key="12">
    <source>
        <dbReference type="EMBL" id="MFD2232975.1"/>
    </source>
</evidence>
<dbReference type="InterPro" id="IPR025895">
    <property type="entry name" value="LAM_C_dom"/>
</dbReference>
<evidence type="ECO:0000256" key="4">
    <source>
        <dbReference type="ARBA" id="ARBA00022485"/>
    </source>
</evidence>
<comment type="similarity">
    <text evidence="3">Belongs to the radical SAM superfamily. KamA family.</text>
</comment>
<dbReference type="RefSeq" id="WP_377314743.1">
    <property type="nucleotide sequence ID" value="NZ_JBHUIY010000005.1"/>
</dbReference>
<comment type="cofactor">
    <cofactor evidence="1">
        <name>pyridoxal 5'-phosphate</name>
        <dbReference type="ChEBI" id="CHEBI:597326"/>
    </cofactor>
</comment>
<dbReference type="Gene3D" id="3.20.20.70">
    <property type="entry name" value="Aldolase class I"/>
    <property type="match status" value="1"/>
</dbReference>
<gene>
    <name evidence="12" type="ORF">ACFSNB_04070</name>
</gene>
<evidence type="ECO:0000256" key="2">
    <source>
        <dbReference type="ARBA" id="ARBA00001966"/>
    </source>
</evidence>
<comment type="cofactor">
    <cofactor evidence="2">
        <name>[4Fe-4S] cluster</name>
        <dbReference type="ChEBI" id="CHEBI:49883"/>
    </cofactor>
</comment>
<keyword evidence="9" id="KW-0411">Iron-sulfur</keyword>
<evidence type="ECO:0000256" key="10">
    <source>
        <dbReference type="ARBA" id="ARBA00023235"/>
    </source>
</evidence>
<dbReference type="InterPro" id="IPR013785">
    <property type="entry name" value="Aldolase_TIM"/>
</dbReference>
<dbReference type="NCBIfam" id="TIGR03822">
    <property type="entry name" value="AblA_like_2"/>
    <property type="match status" value="1"/>
</dbReference>
<evidence type="ECO:0000256" key="9">
    <source>
        <dbReference type="ARBA" id="ARBA00023014"/>
    </source>
</evidence>
<accession>A0ABW5CA86</accession>
<comment type="caution">
    <text evidence="12">The sequence shown here is derived from an EMBL/GenBank/DDBJ whole genome shotgun (WGS) entry which is preliminary data.</text>
</comment>
<evidence type="ECO:0000256" key="3">
    <source>
        <dbReference type="ARBA" id="ARBA00008703"/>
    </source>
</evidence>
<dbReference type="PANTHER" id="PTHR30538:SF1">
    <property type="entry name" value="L-LYSINE 2,3-AMINOMUTASE"/>
    <property type="match status" value="1"/>
</dbReference>
<dbReference type="PANTHER" id="PTHR30538">
    <property type="entry name" value="LYSINE 2,3-AMINOMUTASE-RELATED"/>
    <property type="match status" value="1"/>
</dbReference>
<proteinExistence type="inferred from homology"/>
<dbReference type="InterPro" id="IPR022447">
    <property type="entry name" value="Lys_aminomutase-rel"/>
</dbReference>
<evidence type="ECO:0000259" key="11">
    <source>
        <dbReference type="PROSITE" id="PS51918"/>
    </source>
</evidence>
<dbReference type="SFLD" id="SFLDS00029">
    <property type="entry name" value="Radical_SAM"/>
    <property type="match status" value="1"/>
</dbReference>
<feature type="domain" description="Radical SAM core" evidence="11">
    <location>
        <begin position="91"/>
        <end position="307"/>
    </location>
</feature>
<dbReference type="CDD" id="cd01335">
    <property type="entry name" value="Radical_SAM"/>
    <property type="match status" value="1"/>
</dbReference>
<keyword evidence="13" id="KW-1185">Reference proteome</keyword>
<keyword evidence="6" id="KW-0479">Metal-binding</keyword>
<keyword evidence="4" id="KW-0004">4Fe-4S</keyword>
<evidence type="ECO:0000256" key="1">
    <source>
        <dbReference type="ARBA" id="ARBA00001933"/>
    </source>
</evidence>
<dbReference type="InterPro" id="IPR058240">
    <property type="entry name" value="rSAM_sf"/>
</dbReference>
<name>A0ABW5CA86_9PROT</name>
<reference evidence="13" key="1">
    <citation type="journal article" date="2019" name="Int. J. Syst. Evol. Microbiol.">
        <title>The Global Catalogue of Microorganisms (GCM) 10K type strain sequencing project: providing services to taxonomists for standard genome sequencing and annotation.</title>
        <authorList>
            <consortium name="The Broad Institute Genomics Platform"/>
            <consortium name="The Broad Institute Genome Sequencing Center for Infectious Disease"/>
            <person name="Wu L."/>
            <person name="Ma J."/>
        </authorList>
    </citation>
    <scope>NUCLEOTIDE SEQUENCE [LARGE SCALE GENOMIC DNA]</scope>
    <source>
        <strain evidence="13">KCTC 15012</strain>
    </source>
</reference>
<sequence length="349" mass="37453">MSEPHPPMRRPAELVAAGLLAAADLPGAEAAAAPFPLLLPAGLAALIDPADPADPIARQFVPRAEEADLRPEDRADPIGDAAYSPLPGLVHRYPDRVLLTPTLACAAHCRFCFRRVRVGAGPVRMSPAELDAALDYVAAHPELREVVLTGGDPLTLGADALAALLGRLAALPQLELIRIHTRLPVAAPERLTPALVAALTPPDGADLAVWVAVHVNHPRELSPATDAALARLTEAGLPLLAQTVLLKGVNDQTETLETLFRALVRRRVRPYYLHHPDLAPGTAHFRPTLAEGRALMRALRGRISGFALPTYVLDIPGGYGKVPVGPDYWDEQTREVTDRHGRRHPRPQG</sequence>
<dbReference type="SFLD" id="SFLDG01070">
    <property type="entry name" value="PLP-dependent"/>
    <property type="match status" value="1"/>
</dbReference>
<keyword evidence="10" id="KW-0413">Isomerase</keyword>
<dbReference type="EMBL" id="JBHUIY010000005">
    <property type="protein sequence ID" value="MFD2232975.1"/>
    <property type="molecule type" value="Genomic_DNA"/>
</dbReference>
<dbReference type="Pfam" id="PF04055">
    <property type="entry name" value="Radical_SAM"/>
    <property type="match status" value="1"/>
</dbReference>
<keyword evidence="8" id="KW-0408">Iron</keyword>
<dbReference type="Pfam" id="PF12544">
    <property type="entry name" value="LAM_C"/>
    <property type="match status" value="1"/>
</dbReference>
<organism evidence="12 13">
    <name type="scientific">Phaeospirillum tilakii</name>
    <dbReference type="NCBI Taxonomy" id="741673"/>
    <lineage>
        <taxon>Bacteria</taxon>
        <taxon>Pseudomonadati</taxon>
        <taxon>Pseudomonadota</taxon>
        <taxon>Alphaproteobacteria</taxon>
        <taxon>Rhodospirillales</taxon>
        <taxon>Rhodospirillaceae</taxon>
        <taxon>Phaeospirillum</taxon>
    </lineage>
</organism>
<dbReference type="SUPFAM" id="SSF102114">
    <property type="entry name" value="Radical SAM enzymes"/>
    <property type="match status" value="1"/>
</dbReference>